<sequence length="162" mass="18346">MRRDRPTALALLPAEVGWSNNRAYTLLPPTRHPSAVSCTLHCVSAEQVSVGVVARRLIAKLAAGRRLQARQVPAFRTRLLSVGGRWCLSREYRGWKRSVLVPKDCMLYSPDPHDRIGAQPIDPRPFHPKPRIQRRGRVSYCPMNSLQGQIPCGRRYVRSSKI</sequence>
<evidence type="ECO:0000313" key="2">
    <source>
        <dbReference type="Proteomes" id="UP000521943"/>
    </source>
</evidence>
<proteinExistence type="predicted"/>
<name>A0A8H6HSM5_9AGAR</name>
<gene>
    <name evidence="1" type="ORF">DFP72DRAFT_462219</name>
</gene>
<dbReference type="AlphaFoldDB" id="A0A8H6HSM5"/>
<evidence type="ECO:0000313" key="1">
    <source>
        <dbReference type="EMBL" id="KAF6752021.1"/>
    </source>
</evidence>
<organism evidence="1 2">
    <name type="scientific">Ephemerocybe angulata</name>
    <dbReference type="NCBI Taxonomy" id="980116"/>
    <lineage>
        <taxon>Eukaryota</taxon>
        <taxon>Fungi</taxon>
        <taxon>Dikarya</taxon>
        <taxon>Basidiomycota</taxon>
        <taxon>Agaricomycotina</taxon>
        <taxon>Agaricomycetes</taxon>
        <taxon>Agaricomycetidae</taxon>
        <taxon>Agaricales</taxon>
        <taxon>Agaricineae</taxon>
        <taxon>Psathyrellaceae</taxon>
        <taxon>Ephemerocybe</taxon>
    </lineage>
</organism>
<comment type="caution">
    <text evidence="1">The sequence shown here is derived from an EMBL/GenBank/DDBJ whole genome shotgun (WGS) entry which is preliminary data.</text>
</comment>
<dbReference type="EMBL" id="JACGCI010000046">
    <property type="protein sequence ID" value="KAF6752021.1"/>
    <property type="molecule type" value="Genomic_DNA"/>
</dbReference>
<protein>
    <submittedName>
        <fullName evidence="1">Uncharacterized protein</fullName>
    </submittedName>
</protein>
<accession>A0A8H6HSM5</accession>
<keyword evidence="2" id="KW-1185">Reference proteome</keyword>
<reference evidence="1 2" key="1">
    <citation type="submission" date="2020-07" db="EMBL/GenBank/DDBJ databases">
        <title>Comparative genomics of pyrophilous fungi reveals a link between fire events and developmental genes.</title>
        <authorList>
            <consortium name="DOE Joint Genome Institute"/>
            <person name="Steindorff A.S."/>
            <person name="Carver A."/>
            <person name="Calhoun S."/>
            <person name="Stillman K."/>
            <person name="Liu H."/>
            <person name="Lipzen A."/>
            <person name="Pangilinan J."/>
            <person name="Labutti K."/>
            <person name="Bruns T.D."/>
            <person name="Grigoriev I.V."/>
        </authorList>
    </citation>
    <scope>NUCLEOTIDE SEQUENCE [LARGE SCALE GENOMIC DNA]</scope>
    <source>
        <strain evidence="1 2">CBS 144469</strain>
    </source>
</reference>
<dbReference type="Proteomes" id="UP000521943">
    <property type="component" value="Unassembled WGS sequence"/>
</dbReference>